<evidence type="ECO:0000256" key="2">
    <source>
        <dbReference type="ARBA" id="ARBA00023125"/>
    </source>
</evidence>
<dbReference type="InterPro" id="IPR047264">
    <property type="entry name" value="Cupin_HpaA-like_N"/>
</dbReference>
<dbReference type="Gene3D" id="1.10.10.60">
    <property type="entry name" value="Homeodomain-like"/>
    <property type="match status" value="1"/>
</dbReference>
<dbReference type="PROSITE" id="PS01124">
    <property type="entry name" value="HTH_ARAC_FAMILY_2"/>
    <property type="match status" value="1"/>
</dbReference>
<dbReference type="InterPro" id="IPR011051">
    <property type="entry name" value="RmlC_Cupin_sf"/>
</dbReference>
<keyword evidence="3" id="KW-0804">Transcription</keyword>
<dbReference type="Proteomes" id="UP000248259">
    <property type="component" value="Unassembled WGS sequence"/>
</dbReference>
<gene>
    <name evidence="5" type="ORF">DNK49_20115</name>
</gene>
<comment type="caution">
    <text evidence="5">The sequence shown here is derived from an EMBL/GenBank/DDBJ whole genome shotgun (WGS) entry which is preliminary data.</text>
</comment>
<dbReference type="SUPFAM" id="SSF46689">
    <property type="entry name" value="Homeodomain-like"/>
    <property type="match status" value="1"/>
</dbReference>
<dbReference type="RefSeq" id="WP_110528982.1">
    <property type="nucleotide sequence ID" value="NZ_QKOE01000022.1"/>
</dbReference>
<dbReference type="OrthoDB" id="9803764at2"/>
<evidence type="ECO:0000313" key="5">
    <source>
        <dbReference type="EMBL" id="PZA14786.1"/>
    </source>
</evidence>
<evidence type="ECO:0000256" key="3">
    <source>
        <dbReference type="ARBA" id="ARBA00023163"/>
    </source>
</evidence>
<dbReference type="SUPFAM" id="SSF51182">
    <property type="entry name" value="RmlC-like cupins"/>
    <property type="match status" value="1"/>
</dbReference>
<dbReference type="InterPro" id="IPR009057">
    <property type="entry name" value="Homeodomain-like_sf"/>
</dbReference>
<evidence type="ECO:0000259" key="4">
    <source>
        <dbReference type="PROSITE" id="PS01124"/>
    </source>
</evidence>
<dbReference type="Pfam" id="PF12833">
    <property type="entry name" value="HTH_18"/>
    <property type="match status" value="1"/>
</dbReference>
<keyword evidence="6" id="KW-1185">Reference proteome</keyword>
<accession>A0A323UUA4</accession>
<dbReference type="PANTHER" id="PTHR43280:SF32">
    <property type="entry name" value="TRANSCRIPTIONAL REGULATORY PROTEIN"/>
    <property type="match status" value="1"/>
</dbReference>
<dbReference type="CDD" id="cd06999">
    <property type="entry name" value="cupin_HpaA-like_N"/>
    <property type="match status" value="1"/>
</dbReference>
<dbReference type="PANTHER" id="PTHR43280">
    <property type="entry name" value="ARAC-FAMILY TRANSCRIPTIONAL REGULATOR"/>
    <property type="match status" value="1"/>
</dbReference>
<evidence type="ECO:0000313" key="6">
    <source>
        <dbReference type="Proteomes" id="UP000248259"/>
    </source>
</evidence>
<dbReference type="EMBL" id="QKOE01000022">
    <property type="protein sequence ID" value="PZA14786.1"/>
    <property type="molecule type" value="Genomic_DNA"/>
</dbReference>
<name>A0A323UUA4_9RHOO</name>
<protein>
    <submittedName>
        <fullName evidence="5">PobR regulator</fullName>
    </submittedName>
</protein>
<organism evidence="5 6">
    <name type="scientific">Parazoarcus communis SWub3 = DSM 12120</name>
    <dbReference type="NCBI Taxonomy" id="1121029"/>
    <lineage>
        <taxon>Bacteria</taxon>
        <taxon>Pseudomonadati</taxon>
        <taxon>Pseudomonadota</taxon>
        <taxon>Betaproteobacteria</taxon>
        <taxon>Rhodocyclales</taxon>
        <taxon>Zoogloeaceae</taxon>
        <taxon>Parazoarcus</taxon>
    </lineage>
</organism>
<keyword evidence="2" id="KW-0238">DNA-binding</keyword>
<keyword evidence="1" id="KW-0805">Transcription regulation</keyword>
<feature type="domain" description="HTH araC/xylS-type" evidence="4">
    <location>
        <begin position="190"/>
        <end position="288"/>
    </location>
</feature>
<evidence type="ECO:0000256" key="1">
    <source>
        <dbReference type="ARBA" id="ARBA00023015"/>
    </source>
</evidence>
<dbReference type="GO" id="GO:0003700">
    <property type="term" value="F:DNA-binding transcription factor activity"/>
    <property type="evidence" value="ECO:0007669"/>
    <property type="project" value="InterPro"/>
</dbReference>
<sequence length="298" mass="33832">MKDVKVPIYKLYGEQALWPTPEPVHYETIAARSALYDWEITPHSHDSLLHLVFLNAGQAEMVLETQVMALELPCALMVPPRRIHGFRFSSDVVGEIVTLPQNLLGELFVLSAELRGAFDGFRYLPLGRQADALALMRLHFGQFAREYAGHQPGRLSVLMAVLAQVLVQLARAGAISTDMGPRNRMHGRVERFVELIERHFRDWQPLSFYAQRLGVSTAQLNNSCRREAGRSAQEMIHDRLLLEARRLLAYSDLDVTGIGYALGFRDPAYFSRFFARRQGVSPSVFRLEQAERQRQPAS</sequence>
<dbReference type="AlphaFoldDB" id="A0A323UUA4"/>
<dbReference type="InterPro" id="IPR018060">
    <property type="entry name" value="HTH_AraC"/>
</dbReference>
<dbReference type="SMART" id="SM00342">
    <property type="entry name" value="HTH_ARAC"/>
    <property type="match status" value="1"/>
</dbReference>
<reference evidence="5 6" key="1">
    <citation type="submission" date="2018-06" db="EMBL/GenBank/DDBJ databases">
        <title>Azoarcus communis strain SWub3 genome.</title>
        <authorList>
            <person name="Zorraquino Salvo V."/>
            <person name="Toubiana D."/>
            <person name="Blumwald E."/>
        </authorList>
    </citation>
    <scope>NUCLEOTIDE SEQUENCE [LARGE SCALE GENOMIC DNA]</scope>
    <source>
        <strain evidence="5 6">SWub3</strain>
    </source>
</reference>
<dbReference type="GO" id="GO:0043565">
    <property type="term" value="F:sequence-specific DNA binding"/>
    <property type="evidence" value="ECO:0007669"/>
    <property type="project" value="InterPro"/>
</dbReference>
<proteinExistence type="predicted"/>